<dbReference type="Proteomes" id="UP000663671">
    <property type="component" value="Chromosome 3"/>
</dbReference>
<accession>A0A8A1MN33</accession>
<dbReference type="PANTHER" id="PTHR42037">
    <property type="match status" value="1"/>
</dbReference>
<reference evidence="3" key="1">
    <citation type="submission" date="2021-01" db="EMBL/GenBank/DDBJ databases">
        <title>Chromosome-level genome assembly of a human fungal pathogen reveals clustering of transcriptionally co-regulated genes.</title>
        <authorList>
            <person name="Voorhies M."/>
            <person name="Cohen S."/>
            <person name="Shea T.P."/>
            <person name="Petrus S."/>
            <person name="Munoz J.F."/>
            <person name="Poplawski S."/>
            <person name="Goldman W.E."/>
            <person name="Michael T."/>
            <person name="Cuomo C.A."/>
            <person name="Sil A."/>
            <person name="Beyhan S."/>
        </authorList>
    </citation>
    <scope>NUCLEOTIDE SEQUENCE</scope>
    <source>
        <strain evidence="3">WU24</strain>
    </source>
</reference>
<feature type="compositionally biased region" description="Low complexity" evidence="1">
    <location>
        <begin position="421"/>
        <end position="453"/>
    </location>
</feature>
<feature type="chain" id="PRO_5034087048" evidence="2">
    <location>
        <begin position="25"/>
        <end position="506"/>
    </location>
</feature>
<evidence type="ECO:0000313" key="3">
    <source>
        <dbReference type="EMBL" id="QSS66114.1"/>
    </source>
</evidence>
<dbReference type="Pfam" id="PF14441">
    <property type="entry name" value="OTT_1508_deam"/>
    <property type="match status" value="1"/>
</dbReference>
<dbReference type="InterPro" id="IPR027796">
    <property type="entry name" value="OTT_1508_deam-like"/>
</dbReference>
<feature type="compositionally biased region" description="Pro residues" evidence="1">
    <location>
        <begin position="374"/>
        <end position="385"/>
    </location>
</feature>
<feature type="region of interest" description="Disordered" evidence="1">
    <location>
        <begin position="368"/>
        <end position="388"/>
    </location>
</feature>
<protein>
    <submittedName>
        <fullName evidence="3">Uncharacterized protein</fullName>
    </submittedName>
</protein>
<feature type="signal peptide" evidence="2">
    <location>
        <begin position="1"/>
        <end position="24"/>
    </location>
</feature>
<proteinExistence type="predicted"/>
<evidence type="ECO:0000256" key="2">
    <source>
        <dbReference type="SAM" id="SignalP"/>
    </source>
</evidence>
<dbReference type="AlphaFoldDB" id="A0A8A1MN33"/>
<dbReference type="PANTHER" id="PTHR42037:SF1">
    <property type="match status" value="1"/>
</dbReference>
<evidence type="ECO:0000313" key="4">
    <source>
        <dbReference type="Proteomes" id="UP000663671"/>
    </source>
</evidence>
<keyword evidence="2" id="KW-0732">Signal</keyword>
<feature type="compositionally biased region" description="Polar residues" evidence="1">
    <location>
        <begin position="462"/>
        <end position="484"/>
    </location>
</feature>
<evidence type="ECO:0000256" key="1">
    <source>
        <dbReference type="SAM" id="MobiDB-lite"/>
    </source>
</evidence>
<gene>
    <name evidence="3" type="ORF">I7I51_06965</name>
</gene>
<dbReference type="EMBL" id="CP069115">
    <property type="protein sequence ID" value="QSS66114.1"/>
    <property type="molecule type" value="Genomic_DNA"/>
</dbReference>
<dbReference type="OrthoDB" id="4851849at2759"/>
<dbReference type="VEuPathDB" id="FungiDB:I7I51_06965"/>
<feature type="region of interest" description="Disordered" evidence="1">
    <location>
        <begin position="421"/>
        <end position="506"/>
    </location>
</feature>
<name>A0A8A1MN33_AJECA</name>
<sequence length="506" mass="56276">MLPKLLHRFYGSILLLETLGQVRGDRRKAEIISNEPGLHNRRLRHHFYNALAYICAFDTGSDHVTAVALDAQPGITKVLIAANRGVPNEVFEFLRDILSILHSIAKRSPDEEIADAQDNILHKVVSLSQPRIRRYHEVAVEMYKSCGPLMQSARKELGAKVPGHPRVSELDRVGAFLNRFFTSGESLKDEYECLDLVIREKLKTKTQIHAELLLMSYIEEHGCNFIEPDDKYIGCSKPACYLCSLYICHHPVNYSLPDTSNKLYIKWRMPDTYSSHMSAAQSAREMEVILDKMIQEIKKNFKTDVMRPRPRNMHADSSADMTTTVDGAAMVAGDYGLQPIPMDLGSYIEALSLYHTLYTQNGLLGTTNYFPNASPQPGPHQPPPSGHLESQFQIFRAPIPVPFPSPIPEIPSSSASFAQSHVSTPLYPSSTSGGSSGRSRNYIHNNNNSNSGSNRGGTVSGTVSHPTSDIASLNSGREQQNPNPQKAAKRPGWRGPPSQRWVSAHH</sequence>
<organism evidence="3 4">
    <name type="scientific">Ajellomyces capsulatus</name>
    <name type="common">Darling's disease fungus</name>
    <name type="synonym">Histoplasma capsulatum</name>
    <dbReference type="NCBI Taxonomy" id="5037"/>
    <lineage>
        <taxon>Eukaryota</taxon>
        <taxon>Fungi</taxon>
        <taxon>Dikarya</taxon>
        <taxon>Ascomycota</taxon>
        <taxon>Pezizomycotina</taxon>
        <taxon>Eurotiomycetes</taxon>
        <taxon>Eurotiomycetidae</taxon>
        <taxon>Onygenales</taxon>
        <taxon>Ajellomycetaceae</taxon>
        <taxon>Histoplasma</taxon>
    </lineage>
</organism>